<dbReference type="EMBL" id="VYDA01000324">
    <property type="protein sequence ID" value="MYH61815.1"/>
    <property type="molecule type" value="Genomic_DNA"/>
</dbReference>
<dbReference type="InterPro" id="IPR011101">
    <property type="entry name" value="DUF5131"/>
</dbReference>
<name>A0A6B1G3Q0_9CHLR</name>
<reference evidence="1" key="1">
    <citation type="submission" date="2019-09" db="EMBL/GenBank/DDBJ databases">
        <title>Characterisation of the sponge microbiome using genome-centric metagenomics.</title>
        <authorList>
            <person name="Engelberts J.P."/>
            <person name="Robbins S.J."/>
            <person name="De Goeij J.M."/>
            <person name="Aranda M."/>
            <person name="Bell S.C."/>
            <person name="Webster N.S."/>
        </authorList>
    </citation>
    <scope>NUCLEOTIDE SEQUENCE</scope>
    <source>
        <strain evidence="1">SB0675_bin_29</strain>
    </source>
</reference>
<dbReference type="AlphaFoldDB" id="A0A6B1G3Q0"/>
<gene>
    <name evidence="1" type="ORF">F4148_08630</name>
</gene>
<sequence>MPSSIEWTDETWNPVTGCTRVSPGCDHCYMYALYPRLKGMNVRGYETGPDDVRLLPERLHAPLTWKKPRRVFVNSMSDVFHPNVPFDFVLEMFLVMQEAAARHGHIFQVLTKRPGRAVAWWQEHERNFPDGWPARIWMGTSVESQKYAPRLTVLDRLPAPIRFVSAEPLLGRLDLTQWLEKGVLQWVIVGGESGAGARTMNLHWAQDLRDQSVRANVAFFLKQLGGARNKRSGEHALLDGQLWQQYPNAKGEIE</sequence>
<dbReference type="Pfam" id="PF07505">
    <property type="entry name" value="DUF5131"/>
    <property type="match status" value="1"/>
</dbReference>
<evidence type="ECO:0000313" key="1">
    <source>
        <dbReference type="EMBL" id="MYH61815.1"/>
    </source>
</evidence>
<organism evidence="1">
    <name type="scientific">Caldilineaceae bacterium SB0675_bin_29</name>
    <dbReference type="NCBI Taxonomy" id="2605266"/>
    <lineage>
        <taxon>Bacteria</taxon>
        <taxon>Bacillati</taxon>
        <taxon>Chloroflexota</taxon>
        <taxon>Caldilineae</taxon>
        <taxon>Caldilineales</taxon>
        <taxon>Caldilineaceae</taxon>
    </lineage>
</organism>
<comment type="caution">
    <text evidence="1">The sequence shown here is derived from an EMBL/GenBank/DDBJ whole genome shotgun (WGS) entry which is preliminary data.</text>
</comment>
<proteinExistence type="predicted"/>
<protein>
    <submittedName>
        <fullName evidence="1">Phage Gp37/Gp68 family protein</fullName>
    </submittedName>
</protein>
<accession>A0A6B1G3Q0</accession>